<sequence>MNPQHPKKTTDFLIIGSGISGLSFALKAAELGSVTIVTKKAKIDTATNLAQGGIAAVLSGEDSFDLHIQDTLQAGAGLCNEEVVRLVVEKGPERIRELIELGVSFTSDETNPSELDLGREGGHSARRIAHAKDLTGKEIESSLLKRVAENPAISILEDHLAVDLLIGSKAGLAVSPHDRCLGAFVLDRNDNSISPYLAKITVLCSGGTGKVYLYTTNPDIATGDGIAMAYRAGAKVANLEFVQFHPTCLYHPQVKNFLISEAVRGEGGRLINEKGEAFMKKYDPRGDLATRDLVARAIDSELKASGGDCVFLDISHKPADFIKNRFPNIYRTCLSYSIDITREPIPVVPAAHYMCGGVLTDIMGRSSIDNLYAFGETACTGLHGGNRLASNSLLEAVVFAHQAFLSCQEVWPSLSKKPFSDVPPWSSGKAERIEECVLISHNWDQIRRLMWNYVGIVRSQKRLLLVQKKLRLILQEVLEHYHDFLLTPDLIELRNIAILSDLIVRCALTRKESRGLHYTLDFPAPDNTHWLKNTVL</sequence>
<comment type="pathway">
    <text evidence="2 12">Cofactor biosynthesis; NAD(+) biosynthesis; iminoaspartate from L-aspartate (oxidase route): step 1/1.</text>
</comment>
<organism evidence="15 16">
    <name type="scientific">Candidatus Desulfobia pelagia</name>
    <dbReference type="NCBI Taxonomy" id="2841692"/>
    <lineage>
        <taxon>Bacteria</taxon>
        <taxon>Pseudomonadati</taxon>
        <taxon>Thermodesulfobacteriota</taxon>
        <taxon>Desulfobulbia</taxon>
        <taxon>Desulfobulbales</taxon>
        <taxon>Desulfobulbaceae</taxon>
        <taxon>Candidatus Desulfobia</taxon>
    </lineage>
</organism>
<dbReference type="SUPFAM" id="SSF51905">
    <property type="entry name" value="FAD/NAD(P)-binding domain"/>
    <property type="match status" value="1"/>
</dbReference>
<dbReference type="PANTHER" id="PTHR42716:SF2">
    <property type="entry name" value="L-ASPARTATE OXIDASE, CHLOROPLASTIC"/>
    <property type="match status" value="1"/>
</dbReference>
<reference evidence="15 16" key="1">
    <citation type="submission" date="2020-08" db="EMBL/GenBank/DDBJ databases">
        <title>Bridging the membrane lipid divide: bacteria of the FCB group superphylum have the potential to synthesize archaeal ether lipids.</title>
        <authorList>
            <person name="Villanueva L."/>
            <person name="Von Meijenfeldt F.A.B."/>
            <person name="Westbye A.B."/>
            <person name="Yadav S."/>
            <person name="Hopmans E.C."/>
            <person name="Dutilh B.E."/>
            <person name="Sinninghe Damste J.S."/>
        </authorList>
    </citation>
    <scope>NUCLEOTIDE SEQUENCE [LARGE SCALE GENOMIC DNA]</scope>
    <source>
        <strain evidence="15">NIOZ-UU47</strain>
    </source>
</reference>
<comment type="caution">
    <text evidence="15">The sequence shown here is derived from an EMBL/GenBank/DDBJ whole genome shotgun (WGS) entry which is preliminary data.</text>
</comment>
<dbReference type="Pfam" id="PF02910">
    <property type="entry name" value="Succ_DH_flav_C"/>
    <property type="match status" value="1"/>
</dbReference>
<evidence type="ECO:0000256" key="1">
    <source>
        <dbReference type="ARBA" id="ARBA00001974"/>
    </source>
</evidence>
<evidence type="ECO:0000256" key="9">
    <source>
        <dbReference type="ARBA" id="ARBA00048305"/>
    </source>
</evidence>
<dbReference type="GO" id="GO:0034628">
    <property type="term" value="P:'de novo' NAD+ biosynthetic process from L-aspartate"/>
    <property type="evidence" value="ECO:0007669"/>
    <property type="project" value="TreeGrafter"/>
</dbReference>
<dbReference type="InterPro" id="IPR037099">
    <property type="entry name" value="Fum_R/Succ_DH_flav-like_C_sf"/>
</dbReference>
<dbReference type="SUPFAM" id="SSF56425">
    <property type="entry name" value="Succinate dehydrogenase/fumarate reductase flavoprotein, catalytic domain"/>
    <property type="match status" value="1"/>
</dbReference>
<evidence type="ECO:0000256" key="8">
    <source>
        <dbReference type="ARBA" id="ARBA00023002"/>
    </source>
</evidence>
<accession>A0A8J6TC17</accession>
<evidence type="ECO:0000313" key="15">
    <source>
        <dbReference type="EMBL" id="MBC8317644.1"/>
    </source>
</evidence>
<feature type="active site" description="Proton acceptor" evidence="11">
    <location>
        <position position="291"/>
    </location>
</feature>
<dbReference type="FunFam" id="1.20.58.100:FF:000002">
    <property type="entry name" value="L-aspartate oxidase"/>
    <property type="match status" value="1"/>
</dbReference>
<evidence type="ECO:0000313" key="16">
    <source>
        <dbReference type="Proteomes" id="UP000614424"/>
    </source>
</evidence>
<dbReference type="InterPro" id="IPR027477">
    <property type="entry name" value="Succ_DH/fumarate_Rdtase_cat_sf"/>
</dbReference>
<dbReference type="EC" id="1.4.3.16" evidence="4 10"/>
<keyword evidence="8 12" id="KW-0560">Oxidoreductase</keyword>
<protein>
    <recommendedName>
        <fullName evidence="4 10">L-aspartate oxidase</fullName>
        <ecNumber evidence="4 10">1.4.3.16</ecNumber>
    </recommendedName>
</protein>
<evidence type="ECO:0000256" key="10">
    <source>
        <dbReference type="NCBIfam" id="TIGR00551"/>
    </source>
</evidence>
<comment type="cofactor">
    <cofactor evidence="1 12">
        <name>FAD</name>
        <dbReference type="ChEBI" id="CHEBI:57692"/>
    </cofactor>
</comment>
<evidence type="ECO:0000259" key="14">
    <source>
        <dbReference type="Pfam" id="PF02910"/>
    </source>
</evidence>
<dbReference type="InterPro" id="IPR036188">
    <property type="entry name" value="FAD/NAD-bd_sf"/>
</dbReference>
<evidence type="ECO:0000256" key="3">
    <source>
        <dbReference type="ARBA" id="ARBA00008562"/>
    </source>
</evidence>
<dbReference type="Gene3D" id="1.20.58.100">
    <property type="entry name" value="Fumarate reductase/succinate dehydrogenase flavoprotein-like, C-terminal domain"/>
    <property type="match status" value="1"/>
</dbReference>
<evidence type="ECO:0000256" key="6">
    <source>
        <dbReference type="ARBA" id="ARBA00022642"/>
    </source>
</evidence>
<dbReference type="UniPathway" id="UPA00253">
    <property type="reaction ID" value="UER00326"/>
</dbReference>
<dbReference type="InterPro" id="IPR003953">
    <property type="entry name" value="FAD-dep_OxRdtase_2_FAD-bd"/>
</dbReference>
<evidence type="ECO:0000256" key="4">
    <source>
        <dbReference type="ARBA" id="ARBA00012173"/>
    </source>
</evidence>
<dbReference type="InterPro" id="IPR015939">
    <property type="entry name" value="Fum_Rdtase/Succ_DH_flav-like_C"/>
</dbReference>
<dbReference type="NCBIfam" id="NF006567">
    <property type="entry name" value="PRK09077.1"/>
    <property type="match status" value="1"/>
</dbReference>
<dbReference type="Gene3D" id="3.90.700.10">
    <property type="entry name" value="Succinate dehydrogenase/fumarate reductase flavoprotein, catalytic domain"/>
    <property type="match status" value="1"/>
</dbReference>
<dbReference type="Proteomes" id="UP000614424">
    <property type="component" value="Unassembled WGS sequence"/>
</dbReference>
<keyword evidence="5 12" id="KW-0285">Flavoprotein</keyword>
<evidence type="ECO:0000256" key="2">
    <source>
        <dbReference type="ARBA" id="ARBA00004950"/>
    </source>
</evidence>
<proteinExistence type="inferred from homology"/>
<keyword evidence="7 12" id="KW-0274">FAD</keyword>
<comment type="function">
    <text evidence="12">Catalyzes the oxidation of L-aspartate to iminoaspartate.</text>
</comment>
<evidence type="ECO:0000256" key="7">
    <source>
        <dbReference type="ARBA" id="ARBA00022827"/>
    </source>
</evidence>
<dbReference type="EMBL" id="JACNJZ010000095">
    <property type="protein sequence ID" value="MBC8317644.1"/>
    <property type="molecule type" value="Genomic_DNA"/>
</dbReference>
<dbReference type="InterPro" id="IPR005288">
    <property type="entry name" value="NadB"/>
</dbReference>
<dbReference type="Gene3D" id="3.50.50.60">
    <property type="entry name" value="FAD/NAD(P)-binding domain"/>
    <property type="match status" value="1"/>
</dbReference>
<dbReference type="Pfam" id="PF00890">
    <property type="entry name" value="FAD_binding_2"/>
    <property type="match status" value="1"/>
</dbReference>
<dbReference type="NCBIfam" id="TIGR00551">
    <property type="entry name" value="nadB"/>
    <property type="match status" value="1"/>
</dbReference>
<evidence type="ECO:0000256" key="11">
    <source>
        <dbReference type="PIRSR" id="PIRSR000171-1"/>
    </source>
</evidence>
<feature type="domain" description="FAD-dependent oxidoreductase 2 FAD-binding" evidence="13">
    <location>
        <begin position="11"/>
        <end position="393"/>
    </location>
</feature>
<dbReference type="PRINTS" id="PR00411">
    <property type="entry name" value="PNDRDTASEI"/>
</dbReference>
<dbReference type="FunFam" id="3.90.700.10:FF:000002">
    <property type="entry name" value="L-aspartate oxidase"/>
    <property type="match status" value="1"/>
</dbReference>
<dbReference type="PANTHER" id="PTHR42716">
    <property type="entry name" value="L-ASPARTATE OXIDASE"/>
    <property type="match status" value="1"/>
</dbReference>
<evidence type="ECO:0000256" key="12">
    <source>
        <dbReference type="RuleBase" id="RU362049"/>
    </source>
</evidence>
<comment type="similarity">
    <text evidence="3 12">Belongs to the FAD-dependent oxidoreductase 2 family. NadB subfamily.</text>
</comment>
<evidence type="ECO:0000259" key="13">
    <source>
        <dbReference type="Pfam" id="PF00890"/>
    </source>
</evidence>
<gene>
    <name evidence="15" type="primary">nadB</name>
    <name evidence="15" type="ORF">H8E41_07030</name>
</gene>
<dbReference type="GO" id="GO:0008734">
    <property type="term" value="F:L-aspartate oxidase activity"/>
    <property type="evidence" value="ECO:0007669"/>
    <property type="project" value="UniProtKB-UniRule"/>
</dbReference>
<keyword evidence="6 12" id="KW-0662">Pyridine nucleotide biosynthesis</keyword>
<comment type="catalytic activity">
    <reaction evidence="9">
        <text>L-aspartate + O2 = iminosuccinate + H2O2</text>
        <dbReference type="Rhea" id="RHEA:25876"/>
        <dbReference type="ChEBI" id="CHEBI:15379"/>
        <dbReference type="ChEBI" id="CHEBI:16240"/>
        <dbReference type="ChEBI" id="CHEBI:29991"/>
        <dbReference type="ChEBI" id="CHEBI:77875"/>
        <dbReference type="EC" id="1.4.3.16"/>
    </reaction>
    <physiologicalReaction direction="left-to-right" evidence="9">
        <dbReference type="Rhea" id="RHEA:25877"/>
    </physiologicalReaction>
</comment>
<dbReference type="GO" id="GO:0005737">
    <property type="term" value="C:cytoplasm"/>
    <property type="evidence" value="ECO:0007669"/>
    <property type="project" value="UniProtKB-SubCell"/>
</dbReference>
<dbReference type="SUPFAM" id="SSF46977">
    <property type="entry name" value="Succinate dehydrogenase/fumarate reductase flavoprotein C-terminal domain"/>
    <property type="match status" value="1"/>
</dbReference>
<dbReference type="AlphaFoldDB" id="A0A8J6TC17"/>
<comment type="subcellular location">
    <subcellularLocation>
        <location evidence="12">Cytoplasm</location>
    </subcellularLocation>
</comment>
<name>A0A8J6TC17_9BACT</name>
<evidence type="ECO:0000256" key="5">
    <source>
        <dbReference type="ARBA" id="ARBA00022630"/>
    </source>
</evidence>
<feature type="domain" description="Fumarate reductase/succinate dehydrogenase flavoprotein-like C-terminal" evidence="14">
    <location>
        <begin position="445"/>
        <end position="535"/>
    </location>
</feature>
<dbReference type="PIRSF" id="PIRSF000171">
    <property type="entry name" value="SDHA_APRA_LASPO"/>
    <property type="match status" value="1"/>
</dbReference>
<dbReference type="PRINTS" id="PR00368">
    <property type="entry name" value="FADPNR"/>
</dbReference>